<organism evidence="1 2">
    <name type="scientific">Nephila pilipes</name>
    <name type="common">Giant wood spider</name>
    <name type="synonym">Nephila maculata</name>
    <dbReference type="NCBI Taxonomy" id="299642"/>
    <lineage>
        <taxon>Eukaryota</taxon>
        <taxon>Metazoa</taxon>
        <taxon>Ecdysozoa</taxon>
        <taxon>Arthropoda</taxon>
        <taxon>Chelicerata</taxon>
        <taxon>Arachnida</taxon>
        <taxon>Araneae</taxon>
        <taxon>Araneomorphae</taxon>
        <taxon>Entelegynae</taxon>
        <taxon>Araneoidea</taxon>
        <taxon>Nephilidae</taxon>
        <taxon>Nephila</taxon>
    </lineage>
</organism>
<dbReference type="AlphaFoldDB" id="A0A8X6MUV4"/>
<gene>
    <name evidence="1" type="ORF">NPIL_325681</name>
</gene>
<keyword evidence="2" id="KW-1185">Reference proteome</keyword>
<reference evidence="1" key="1">
    <citation type="submission" date="2020-08" db="EMBL/GenBank/DDBJ databases">
        <title>Multicomponent nature underlies the extraordinary mechanical properties of spider dragline silk.</title>
        <authorList>
            <person name="Kono N."/>
            <person name="Nakamura H."/>
            <person name="Mori M."/>
            <person name="Yoshida Y."/>
            <person name="Ohtoshi R."/>
            <person name="Malay A.D."/>
            <person name="Moran D.A.P."/>
            <person name="Tomita M."/>
            <person name="Numata K."/>
            <person name="Arakawa K."/>
        </authorList>
    </citation>
    <scope>NUCLEOTIDE SEQUENCE</scope>
</reference>
<evidence type="ECO:0000313" key="2">
    <source>
        <dbReference type="Proteomes" id="UP000887013"/>
    </source>
</evidence>
<dbReference type="OrthoDB" id="10442176at2759"/>
<accession>A0A8X6MUV4</accession>
<comment type="caution">
    <text evidence="1">The sequence shown here is derived from an EMBL/GenBank/DDBJ whole genome shotgun (WGS) entry which is preliminary data.</text>
</comment>
<sequence length="131" mass="14735">MDKRSENKNDSIATEEKLNHLKGSIKGTLTRLEAFSSEKTVSKDTSVTEIEVKLKQIEQLQINRTVSAQFLATRTLKTLADEERVDFPDAADVIFNDIYMDDVLSGESTLEGAKRLQINNISQLLLRGYLS</sequence>
<evidence type="ECO:0000313" key="1">
    <source>
        <dbReference type="EMBL" id="GFS78863.1"/>
    </source>
</evidence>
<name>A0A8X6MUV4_NEPPI</name>
<dbReference type="Proteomes" id="UP000887013">
    <property type="component" value="Unassembled WGS sequence"/>
</dbReference>
<dbReference type="EMBL" id="BMAW01051129">
    <property type="protein sequence ID" value="GFS78863.1"/>
    <property type="molecule type" value="Genomic_DNA"/>
</dbReference>
<protein>
    <submittedName>
        <fullName evidence="1">Uncharacterized protein</fullName>
    </submittedName>
</protein>
<proteinExistence type="predicted"/>